<evidence type="ECO:0000256" key="7">
    <source>
        <dbReference type="SAM" id="Phobius"/>
    </source>
</evidence>
<keyword evidence="10" id="KW-1185">Reference proteome</keyword>
<dbReference type="PANTHER" id="PTHR36115">
    <property type="entry name" value="PROLINE-RICH ANTIGEN HOMOLOG-RELATED"/>
    <property type="match status" value="1"/>
</dbReference>
<dbReference type="EMBL" id="JACBZD010000001">
    <property type="protein sequence ID" value="NYI06248.1"/>
    <property type="molecule type" value="Genomic_DNA"/>
</dbReference>
<evidence type="ECO:0000256" key="4">
    <source>
        <dbReference type="ARBA" id="ARBA00022989"/>
    </source>
</evidence>
<dbReference type="PANTHER" id="PTHR36115:SF4">
    <property type="entry name" value="MEMBRANE PROTEIN"/>
    <property type="match status" value="1"/>
</dbReference>
<keyword evidence="5 7" id="KW-0472">Membrane</keyword>
<dbReference type="InterPro" id="IPR010432">
    <property type="entry name" value="RDD"/>
</dbReference>
<evidence type="ECO:0000313" key="9">
    <source>
        <dbReference type="EMBL" id="NYI06248.1"/>
    </source>
</evidence>
<reference evidence="9 10" key="1">
    <citation type="submission" date="2020-07" db="EMBL/GenBank/DDBJ databases">
        <title>Sequencing the genomes of 1000 actinobacteria strains.</title>
        <authorList>
            <person name="Klenk H.-P."/>
        </authorList>
    </citation>
    <scope>NUCLEOTIDE SEQUENCE [LARGE SCALE GENOMIC DNA]</scope>
    <source>
        <strain evidence="9 10">DSM 42178</strain>
    </source>
</reference>
<evidence type="ECO:0000256" key="3">
    <source>
        <dbReference type="ARBA" id="ARBA00022692"/>
    </source>
</evidence>
<gene>
    <name evidence="9" type="ORF">FHU37_003191</name>
</gene>
<name>A0A853A6S9_9ACTN</name>
<feature type="compositionally biased region" description="Gly residues" evidence="6">
    <location>
        <begin position="14"/>
        <end position="27"/>
    </location>
</feature>
<feature type="transmembrane region" description="Helical" evidence="7">
    <location>
        <begin position="135"/>
        <end position="155"/>
    </location>
</feature>
<dbReference type="AlphaFoldDB" id="A0A853A6S9"/>
<feature type="transmembrane region" description="Helical" evidence="7">
    <location>
        <begin position="194"/>
        <end position="212"/>
    </location>
</feature>
<organism evidence="9 10">
    <name type="scientific">Allostreptomyces psammosilenae</name>
    <dbReference type="NCBI Taxonomy" id="1892865"/>
    <lineage>
        <taxon>Bacteria</taxon>
        <taxon>Bacillati</taxon>
        <taxon>Actinomycetota</taxon>
        <taxon>Actinomycetes</taxon>
        <taxon>Kitasatosporales</taxon>
        <taxon>Streptomycetaceae</taxon>
        <taxon>Allostreptomyces</taxon>
    </lineage>
</organism>
<feature type="compositionally biased region" description="Gly residues" evidence="6">
    <location>
        <begin position="36"/>
        <end position="46"/>
    </location>
</feature>
<dbReference type="RefSeq" id="WP_179814868.1">
    <property type="nucleotide sequence ID" value="NZ_JACBZD010000001.1"/>
</dbReference>
<evidence type="ECO:0000256" key="2">
    <source>
        <dbReference type="ARBA" id="ARBA00022475"/>
    </source>
</evidence>
<keyword evidence="3 7" id="KW-0812">Transmembrane</keyword>
<proteinExistence type="predicted"/>
<accession>A0A853A6S9</accession>
<feature type="transmembrane region" description="Helical" evidence="7">
    <location>
        <begin position="100"/>
        <end position="123"/>
    </location>
</feature>
<comment type="caution">
    <text evidence="9">The sequence shown here is derived from an EMBL/GenBank/DDBJ whole genome shotgun (WGS) entry which is preliminary data.</text>
</comment>
<dbReference type="GO" id="GO:0005886">
    <property type="term" value="C:plasma membrane"/>
    <property type="evidence" value="ECO:0007669"/>
    <property type="project" value="UniProtKB-SubCell"/>
</dbReference>
<evidence type="ECO:0000256" key="5">
    <source>
        <dbReference type="ARBA" id="ARBA00023136"/>
    </source>
</evidence>
<comment type="subcellular location">
    <subcellularLocation>
        <location evidence="1">Cell membrane</location>
        <topology evidence="1">Multi-pass membrane protein</topology>
    </subcellularLocation>
</comment>
<evidence type="ECO:0000256" key="6">
    <source>
        <dbReference type="SAM" id="MobiDB-lite"/>
    </source>
</evidence>
<dbReference type="InterPro" id="IPR051791">
    <property type="entry name" value="Pra-immunoreactive"/>
</dbReference>
<feature type="domain" description="RDD" evidence="8">
    <location>
        <begin position="90"/>
        <end position="231"/>
    </location>
</feature>
<feature type="region of interest" description="Disordered" evidence="6">
    <location>
        <begin position="1"/>
        <end position="46"/>
    </location>
</feature>
<dbReference type="Proteomes" id="UP000567795">
    <property type="component" value="Unassembled WGS sequence"/>
</dbReference>
<keyword evidence="2" id="KW-1003">Cell membrane</keyword>
<evidence type="ECO:0000259" key="8">
    <source>
        <dbReference type="Pfam" id="PF06271"/>
    </source>
</evidence>
<protein>
    <submittedName>
        <fullName evidence="9">Putative RDD family membrane protein YckC</fullName>
    </submittedName>
</protein>
<sequence length="240" mass="25125">MTHGGYPDPQGGNPYAGGPYGQSGGYGQQPPYGQQPAGGYGQPGYGYPQQGGGQGYGYPAPGAPQGYGYPAQGGYGMPGGAPMGGMPPLATSGQRFLARLLDWLVVGLPTVIVVVVIIGVSAVGADTSDPDTATALAMGGLFGYTLLPYLVFFLYEGIMVSRSGQTLGKRWMGIRVARLQDGGVPGGAGWGRTAMYLLPGMVPYLGFVYGLLNPLWHLWDQPYRQCLHDKAVRTVVVSTR</sequence>
<dbReference type="Pfam" id="PF06271">
    <property type="entry name" value="RDD"/>
    <property type="match status" value="1"/>
</dbReference>
<keyword evidence="4 7" id="KW-1133">Transmembrane helix</keyword>
<evidence type="ECO:0000256" key="1">
    <source>
        <dbReference type="ARBA" id="ARBA00004651"/>
    </source>
</evidence>
<evidence type="ECO:0000313" key="10">
    <source>
        <dbReference type="Proteomes" id="UP000567795"/>
    </source>
</evidence>